<dbReference type="EMBL" id="CP060637">
    <property type="protein sequence ID" value="QNM15466.1"/>
    <property type="molecule type" value="Genomic_DNA"/>
</dbReference>
<accession>A0A7G9GXD4</accession>
<dbReference type="Proteomes" id="UP000515913">
    <property type="component" value="Chromosome"/>
</dbReference>
<keyword evidence="3" id="KW-1185">Reference proteome</keyword>
<dbReference type="AlphaFoldDB" id="A0A7G9GXD4"/>
<organism evidence="2 3">
    <name type="scientific">Fusobacterium hominis</name>
    <dbReference type="NCBI Taxonomy" id="2764326"/>
    <lineage>
        <taxon>Bacteria</taxon>
        <taxon>Fusobacteriati</taxon>
        <taxon>Fusobacteriota</taxon>
        <taxon>Fusobacteriia</taxon>
        <taxon>Fusobacteriales</taxon>
        <taxon>Fusobacteriaceae</taxon>
        <taxon>Fusobacterium</taxon>
    </lineage>
</organism>
<dbReference type="InterPro" id="IPR009045">
    <property type="entry name" value="Zn_M74/Hedgehog-like"/>
</dbReference>
<reference evidence="2 3" key="1">
    <citation type="submission" date="2020-08" db="EMBL/GenBank/DDBJ databases">
        <authorList>
            <person name="Liu C."/>
            <person name="Sun Q."/>
        </authorList>
    </citation>
    <scope>NUCLEOTIDE SEQUENCE [LARGE SCALE GENOMIC DNA]</scope>
    <source>
        <strain evidence="2 3">NSJ-57</strain>
    </source>
</reference>
<protein>
    <recommendedName>
        <fullName evidence="1">Peptidase M15A C-terminal domain-containing protein</fullName>
    </recommendedName>
</protein>
<name>A0A7G9GXD4_9FUSO</name>
<evidence type="ECO:0000259" key="1">
    <source>
        <dbReference type="Pfam" id="PF08291"/>
    </source>
</evidence>
<dbReference type="RefSeq" id="WP_101473431.1">
    <property type="nucleotide sequence ID" value="NZ_CP060637.1"/>
</dbReference>
<dbReference type="InterPro" id="IPR013230">
    <property type="entry name" value="Peptidase_M15A_C"/>
</dbReference>
<proteinExistence type="predicted"/>
<dbReference type="KEGG" id="fho:H9Q81_01100"/>
<gene>
    <name evidence="2" type="ORF">H9Q81_01100</name>
</gene>
<sequence length="165" mass="19016">MNKVAKYIILILTVLFVSGCSSTTIDKKEKISRYFVMGEAVNSSIAKRRKIPNIPNGYEKMSIKYSAMRLDEVRRILGRPLVVTSWYRSRALNKAVGGSSTSAHRSGLAIDVMLKKGKAGKREFEKVKKKMSSYDQLIYYPYRGHLHVGFRKNRFDERQQTMMIR</sequence>
<dbReference type="SUPFAM" id="SSF55166">
    <property type="entry name" value="Hedgehog/DD-peptidase"/>
    <property type="match status" value="1"/>
</dbReference>
<dbReference type="Pfam" id="PF08291">
    <property type="entry name" value="Peptidase_M15_3"/>
    <property type="match status" value="1"/>
</dbReference>
<evidence type="ECO:0000313" key="2">
    <source>
        <dbReference type="EMBL" id="QNM15466.1"/>
    </source>
</evidence>
<dbReference type="Gene3D" id="3.30.1380.10">
    <property type="match status" value="1"/>
</dbReference>
<dbReference type="PROSITE" id="PS51257">
    <property type="entry name" value="PROKAR_LIPOPROTEIN"/>
    <property type="match status" value="1"/>
</dbReference>
<evidence type="ECO:0000313" key="3">
    <source>
        <dbReference type="Proteomes" id="UP000515913"/>
    </source>
</evidence>
<feature type="domain" description="Peptidase M15A C-terminal" evidence="1">
    <location>
        <begin position="65"/>
        <end position="148"/>
    </location>
</feature>